<dbReference type="SUPFAM" id="SSF53448">
    <property type="entry name" value="Nucleotide-diphospho-sugar transferases"/>
    <property type="match status" value="1"/>
</dbReference>
<dbReference type="InterPro" id="IPR001173">
    <property type="entry name" value="Glyco_trans_2-like"/>
</dbReference>
<comment type="similarity">
    <text evidence="1">Belongs to the glycosyltransferase 2 family.</text>
</comment>
<evidence type="ECO:0000256" key="2">
    <source>
        <dbReference type="ARBA" id="ARBA00022676"/>
    </source>
</evidence>
<keyword evidence="3 5" id="KW-0808">Transferase</keyword>
<keyword evidence="6" id="KW-1185">Reference proteome</keyword>
<dbReference type="OrthoDB" id="9802649at2"/>
<proteinExistence type="inferred from homology"/>
<gene>
    <name evidence="5" type="ORF">BG60_21745</name>
</gene>
<feature type="domain" description="Glycosyltransferase 2-like" evidence="4">
    <location>
        <begin position="8"/>
        <end position="170"/>
    </location>
</feature>
<comment type="caution">
    <text evidence="5">The sequence shown here is derived from an EMBL/GenBank/DDBJ whole genome shotgun (WGS) entry which is preliminary data.</text>
</comment>
<protein>
    <submittedName>
        <fullName evidence="5">Glycosyl transferase</fullName>
    </submittedName>
</protein>
<dbReference type="EMBL" id="JFHD01000031">
    <property type="protein sequence ID" value="KDR26740.1"/>
    <property type="molecule type" value="Genomic_DNA"/>
</dbReference>
<evidence type="ECO:0000256" key="3">
    <source>
        <dbReference type="ARBA" id="ARBA00022679"/>
    </source>
</evidence>
<dbReference type="Gene3D" id="3.90.550.10">
    <property type="entry name" value="Spore Coat Polysaccharide Biosynthesis Protein SpsA, Chain A"/>
    <property type="match status" value="1"/>
</dbReference>
<evidence type="ECO:0000256" key="1">
    <source>
        <dbReference type="ARBA" id="ARBA00006739"/>
    </source>
</evidence>
<accession>A0A656QFV4</accession>
<dbReference type="GO" id="GO:0016757">
    <property type="term" value="F:glycosyltransferase activity"/>
    <property type="evidence" value="ECO:0007669"/>
    <property type="project" value="UniProtKB-KW"/>
</dbReference>
<evidence type="ECO:0000259" key="4">
    <source>
        <dbReference type="Pfam" id="PF00535"/>
    </source>
</evidence>
<dbReference type="PANTHER" id="PTHR43685">
    <property type="entry name" value="GLYCOSYLTRANSFERASE"/>
    <property type="match status" value="1"/>
</dbReference>
<evidence type="ECO:0000313" key="5">
    <source>
        <dbReference type="EMBL" id="KDR26740.1"/>
    </source>
</evidence>
<name>A0A656QFV4_9BURK</name>
<dbReference type="AlphaFoldDB" id="A0A656QFV4"/>
<dbReference type="Proteomes" id="UP000027451">
    <property type="component" value="Unassembled WGS sequence"/>
</dbReference>
<dbReference type="PANTHER" id="PTHR43685:SF5">
    <property type="entry name" value="GLYCOSYLTRANSFERASE EPSE-RELATED"/>
    <property type="match status" value="1"/>
</dbReference>
<keyword evidence="2" id="KW-0328">Glycosyltransferase</keyword>
<dbReference type="RefSeq" id="WP_008354422.1">
    <property type="nucleotide sequence ID" value="NZ_CP084284.1"/>
</dbReference>
<dbReference type="InterPro" id="IPR029044">
    <property type="entry name" value="Nucleotide-diphossugar_trans"/>
</dbReference>
<evidence type="ECO:0000313" key="6">
    <source>
        <dbReference type="Proteomes" id="UP000027451"/>
    </source>
</evidence>
<organism evidence="5 6">
    <name type="scientific">Caballeronia zhejiangensis</name>
    <dbReference type="NCBI Taxonomy" id="871203"/>
    <lineage>
        <taxon>Bacteria</taxon>
        <taxon>Pseudomonadati</taxon>
        <taxon>Pseudomonadota</taxon>
        <taxon>Betaproteobacteria</taxon>
        <taxon>Burkholderiales</taxon>
        <taxon>Burkholderiaceae</taxon>
        <taxon>Caballeronia</taxon>
    </lineage>
</organism>
<dbReference type="Pfam" id="PF00535">
    <property type="entry name" value="Glycos_transf_2"/>
    <property type="match status" value="1"/>
</dbReference>
<sequence length="338" mass="36521">MTSSPLVTVVMPAFNAQAFIGEAIASIRAQTLEDWELIVVDDGSIDQTFAVAQQAAGDDSRVRLIRFGRNEGISAASNAGFDAARGEFIARIDSDDRALPTRLAAQVAAFRECARLAACGGHARLFGDGIANDTYGLCTLGDGALKARLFEGFNTIGGAMLMVRRSFVREHRIRFDMQMASAEDLNYLVAIMVAGGEIGNVDEVLVEVRSHRTSFTRSREDLAGPAMKGLRKRLLALWYPSLGPRDIDLIVGMWFGLEVGTDELLAVVRAVDRLIAADAKDFGQDVSVLHDLIVRRLVAVVDFFRGAFDASHFQAIRVLAAPAIGVALDAARLSHEAV</sequence>
<dbReference type="InterPro" id="IPR050834">
    <property type="entry name" value="Glycosyltransf_2"/>
</dbReference>
<reference evidence="5 6" key="1">
    <citation type="submission" date="2014-03" db="EMBL/GenBank/DDBJ databases">
        <title>Draft Genome Sequences of Four Burkholderia Strains.</title>
        <authorList>
            <person name="Liu X.Y."/>
            <person name="Li C.X."/>
            <person name="Xu J.H."/>
        </authorList>
    </citation>
    <scope>NUCLEOTIDE SEQUENCE [LARGE SCALE GENOMIC DNA]</scope>
    <source>
        <strain evidence="5 6">OP-1</strain>
    </source>
</reference>
<dbReference type="CDD" id="cd00761">
    <property type="entry name" value="Glyco_tranf_GTA_type"/>
    <property type="match status" value="1"/>
</dbReference>